<gene>
    <name evidence="3" type="ORF">MAE02_45870</name>
</gene>
<reference evidence="3 4" key="1">
    <citation type="submission" date="2019-07" db="EMBL/GenBank/DDBJ databases">
        <title>Whole genome shotgun sequence of Microvirga aerophila NBRC 106136.</title>
        <authorList>
            <person name="Hosoyama A."/>
            <person name="Uohara A."/>
            <person name="Ohji S."/>
            <person name="Ichikawa N."/>
        </authorList>
    </citation>
    <scope>NUCLEOTIDE SEQUENCE [LARGE SCALE GENOMIC DNA]</scope>
    <source>
        <strain evidence="3 4">NBRC 106136</strain>
    </source>
</reference>
<organism evidence="3 4">
    <name type="scientific">Microvirga aerophila</name>
    <dbReference type="NCBI Taxonomy" id="670291"/>
    <lineage>
        <taxon>Bacteria</taxon>
        <taxon>Pseudomonadati</taxon>
        <taxon>Pseudomonadota</taxon>
        <taxon>Alphaproteobacteria</taxon>
        <taxon>Hyphomicrobiales</taxon>
        <taxon>Methylobacteriaceae</taxon>
        <taxon>Microvirga</taxon>
    </lineage>
</organism>
<feature type="signal peptide" evidence="2">
    <location>
        <begin position="1"/>
        <end position="27"/>
    </location>
</feature>
<evidence type="ECO:0000313" key="3">
    <source>
        <dbReference type="EMBL" id="GEO16891.1"/>
    </source>
</evidence>
<keyword evidence="2" id="KW-0732">Signal</keyword>
<dbReference type="EMBL" id="BJYU01000079">
    <property type="protein sequence ID" value="GEO16891.1"/>
    <property type="molecule type" value="Genomic_DNA"/>
</dbReference>
<protein>
    <recommendedName>
        <fullName evidence="5">DUF1190 domain-containing protein</fullName>
    </recommendedName>
</protein>
<evidence type="ECO:0008006" key="5">
    <source>
        <dbReference type="Google" id="ProtNLM"/>
    </source>
</evidence>
<dbReference type="AlphaFoldDB" id="A0A512BY61"/>
<dbReference type="Pfam" id="PF06693">
    <property type="entry name" value="DUF1190"/>
    <property type="match status" value="1"/>
</dbReference>
<keyword evidence="4" id="KW-1185">Reference proteome</keyword>
<dbReference type="InterPro" id="IPR009576">
    <property type="entry name" value="Biofilm_formation_YgiB"/>
</dbReference>
<proteinExistence type="predicted"/>
<name>A0A512BY61_9HYPH</name>
<evidence type="ECO:0000256" key="1">
    <source>
        <dbReference type="SAM" id="MobiDB-lite"/>
    </source>
</evidence>
<feature type="region of interest" description="Disordered" evidence="1">
    <location>
        <begin position="226"/>
        <end position="257"/>
    </location>
</feature>
<evidence type="ECO:0000313" key="4">
    <source>
        <dbReference type="Proteomes" id="UP000321085"/>
    </source>
</evidence>
<sequence length="278" mass="30402">MQRCRTYALPAFLALSGLVLDTPASQASTRTATYVTSQACQTQGLLSADECQNAFANAEAEFEDEAPVFDKQDECERHFRRCVISFSGVQQSSKVLRYVPRMKGVRVTVSAQQGRTVVPVLESHHPAVSFSSRTVQDLRDARSPLRQQDSQTRWAAFQRRLEGSTPALRGTLDGVFHQNTPEPRFASLAPKLIEWCKRFCGSLPVGGHQSLAAPQSGTGLFSPNIDVGPHPEGPVETSRFSRQNASGEQAKPRFVQKSDAAINSIVAGREADVRPSSD</sequence>
<feature type="chain" id="PRO_5022061156" description="DUF1190 domain-containing protein" evidence="2">
    <location>
        <begin position="28"/>
        <end position="278"/>
    </location>
</feature>
<evidence type="ECO:0000256" key="2">
    <source>
        <dbReference type="SAM" id="SignalP"/>
    </source>
</evidence>
<dbReference type="Proteomes" id="UP000321085">
    <property type="component" value="Unassembled WGS sequence"/>
</dbReference>
<comment type="caution">
    <text evidence="3">The sequence shown here is derived from an EMBL/GenBank/DDBJ whole genome shotgun (WGS) entry which is preliminary data.</text>
</comment>
<feature type="compositionally biased region" description="Polar residues" evidence="1">
    <location>
        <begin position="238"/>
        <end position="247"/>
    </location>
</feature>
<accession>A0A512BY61</accession>